<protein>
    <submittedName>
        <fullName evidence="1">Uncharacterized protein</fullName>
    </submittedName>
</protein>
<dbReference type="Proteomes" id="UP000178179">
    <property type="component" value="Unassembled WGS sequence"/>
</dbReference>
<proteinExistence type="predicted"/>
<organism evidence="1 2">
    <name type="scientific">Candidatus Colwellbacteria bacterium GWA2_46_10</name>
    <dbReference type="NCBI Taxonomy" id="1797684"/>
    <lineage>
        <taxon>Bacteria</taxon>
        <taxon>Candidatus Colwelliibacteriota</taxon>
    </lineage>
</organism>
<accession>A0A1G1YWZ7</accession>
<gene>
    <name evidence="1" type="ORF">A2119_02740</name>
</gene>
<reference evidence="1 2" key="1">
    <citation type="journal article" date="2016" name="Nat. Commun.">
        <title>Thousands of microbial genomes shed light on interconnected biogeochemical processes in an aquifer system.</title>
        <authorList>
            <person name="Anantharaman K."/>
            <person name="Brown C.T."/>
            <person name="Hug L.A."/>
            <person name="Sharon I."/>
            <person name="Castelle C.J."/>
            <person name="Probst A.J."/>
            <person name="Thomas B.C."/>
            <person name="Singh A."/>
            <person name="Wilkins M.J."/>
            <person name="Karaoz U."/>
            <person name="Brodie E.L."/>
            <person name="Williams K.H."/>
            <person name="Hubbard S.S."/>
            <person name="Banfield J.F."/>
        </authorList>
    </citation>
    <scope>NUCLEOTIDE SEQUENCE [LARGE SCALE GENOMIC DNA]</scope>
</reference>
<dbReference type="EMBL" id="MHIS01000004">
    <property type="protein sequence ID" value="OGY56911.1"/>
    <property type="molecule type" value="Genomic_DNA"/>
</dbReference>
<dbReference type="AlphaFoldDB" id="A0A1G1YWZ7"/>
<name>A0A1G1YWZ7_9BACT</name>
<comment type="caution">
    <text evidence="1">The sequence shown here is derived from an EMBL/GenBank/DDBJ whole genome shotgun (WGS) entry which is preliminary data.</text>
</comment>
<evidence type="ECO:0000313" key="1">
    <source>
        <dbReference type="EMBL" id="OGY56911.1"/>
    </source>
</evidence>
<sequence>MNGHAFSNYTTAITGEITLTAKIRADDYIPEVNETILSQYESLGNGNFIWRFLTTGKLTLYSVSGGVGNTVAQSSVTLSSVGCVDGLTDVWVRMHHVPDNGAGNSVTKFYYSFDITNNEDSVNWTQLGSTQTSAAIANRDSSTYAHKVGVYVTIVGDFFGRIYQASARAGDPTSPVVYNPRFSKWETDDTSRIDDKGVTWTLQNDATIQNKYGDLLD</sequence>
<evidence type="ECO:0000313" key="2">
    <source>
        <dbReference type="Proteomes" id="UP000178179"/>
    </source>
</evidence>